<reference evidence="1 2" key="1">
    <citation type="journal article" date="2020" name="ISME J.">
        <title>Uncovering the hidden diversity of litter-decomposition mechanisms in mushroom-forming fungi.</title>
        <authorList>
            <person name="Floudas D."/>
            <person name="Bentzer J."/>
            <person name="Ahren D."/>
            <person name="Johansson T."/>
            <person name="Persson P."/>
            <person name="Tunlid A."/>
        </authorList>
    </citation>
    <scope>NUCLEOTIDE SEQUENCE [LARGE SCALE GENOMIC DNA]</scope>
    <source>
        <strain evidence="1 2">CBS 406.79</strain>
    </source>
</reference>
<evidence type="ECO:0000313" key="1">
    <source>
        <dbReference type="EMBL" id="KAF5388978.1"/>
    </source>
</evidence>
<proteinExistence type="predicted"/>
<dbReference type="OrthoDB" id="3044887at2759"/>
<dbReference type="AlphaFoldDB" id="A0A8H5HT31"/>
<comment type="caution">
    <text evidence="1">The sequence shown here is derived from an EMBL/GenBank/DDBJ whole genome shotgun (WGS) entry which is preliminary data.</text>
</comment>
<dbReference type="EMBL" id="JAACJN010000025">
    <property type="protein sequence ID" value="KAF5388978.1"/>
    <property type="molecule type" value="Genomic_DNA"/>
</dbReference>
<gene>
    <name evidence="1" type="ORF">D9757_005069</name>
</gene>
<accession>A0A8H5HT31</accession>
<evidence type="ECO:0000313" key="2">
    <source>
        <dbReference type="Proteomes" id="UP000518752"/>
    </source>
</evidence>
<organism evidence="1 2">
    <name type="scientific">Collybiopsis confluens</name>
    <dbReference type="NCBI Taxonomy" id="2823264"/>
    <lineage>
        <taxon>Eukaryota</taxon>
        <taxon>Fungi</taxon>
        <taxon>Dikarya</taxon>
        <taxon>Basidiomycota</taxon>
        <taxon>Agaricomycotina</taxon>
        <taxon>Agaricomycetes</taxon>
        <taxon>Agaricomycetidae</taxon>
        <taxon>Agaricales</taxon>
        <taxon>Marasmiineae</taxon>
        <taxon>Omphalotaceae</taxon>
        <taxon>Collybiopsis</taxon>
    </lineage>
</organism>
<dbReference type="Proteomes" id="UP000518752">
    <property type="component" value="Unassembled WGS sequence"/>
</dbReference>
<dbReference type="InterPro" id="IPR014710">
    <property type="entry name" value="RmlC-like_jellyroll"/>
</dbReference>
<protein>
    <submittedName>
        <fullName evidence="1">Uncharacterized protein</fullName>
    </submittedName>
</protein>
<name>A0A8H5HT31_9AGAR</name>
<keyword evidence="2" id="KW-1185">Reference proteome</keyword>
<dbReference type="Gene3D" id="2.60.120.10">
    <property type="entry name" value="Jelly Rolls"/>
    <property type="match status" value="1"/>
</dbReference>
<sequence>MALRAHILRDNFSVDSSRPVTLETLDALGWKIVSSGNSEDPEEAAKRIAQDWGFPVTHAGSIVPFDLSPAAANFSQVESILSVVAQKKSYAYNLESLALLKSGNISLDLEDPVSKNWIRFELGPGQGLGIPAGCKFRPHWNNQSNKGPIGIWLLNGDVSNVRTIAEEELDMSAIHQAYLTSIKAI</sequence>